<evidence type="ECO:0000313" key="5">
    <source>
        <dbReference type="EMBL" id="SDC69817.1"/>
    </source>
</evidence>
<proteinExistence type="inferred from homology"/>
<dbReference type="GO" id="GO:0016757">
    <property type="term" value="F:glycosyltransferase activity"/>
    <property type="evidence" value="ECO:0007669"/>
    <property type="project" value="UniProtKB-KW"/>
</dbReference>
<dbReference type="RefSeq" id="WP_087937961.1">
    <property type="nucleotide sequence ID" value="NZ_FNAC01000004.1"/>
</dbReference>
<dbReference type="Proteomes" id="UP000199060">
    <property type="component" value="Unassembled WGS sequence"/>
</dbReference>
<dbReference type="PANTHER" id="PTHR43630:SF1">
    <property type="entry name" value="POLY-BETA-1,6-N-ACETYL-D-GLUCOSAMINE SYNTHASE"/>
    <property type="match status" value="1"/>
</dbReference>
<dbReference type="PANTHER" id="PTHR43630">
    <property type="entry name" value="POLY-BETA-1,6-N-ACETYL-D-GLUCOSAMINE SYNTHASE"/>
    <property type="match status" value="1"/>
</dbReference>
<keyword evidence="3 5" id="KW-0808">Transferase</keyword>
<comment type="similarity">
    <text evidence="1">Belongs to the glycosyltransferase 2 family.</text>
</comment>
<feature type="transmembrane region" description="Helical" evidence="4">
    <location>
        <begin position="304"/>
        <end position="325"/>
    </location>
</feature>
<keyword evidence="2" id="KW-0328">Glycosyltransferase</keyword>
<dbReference type="Pfam" id="PF13641">
    <property type="entry name" value="Glyco_tranf_2_3"/>
    <property type="match status" value="1"/>
</dbReference>
<evidence type="ECO:0000313" key="6">
    <source>
        <dbReference type="Proteomes" id="UP000199060"/>
    </source>
</evidence>
<accession>A0A1G6NRD3</accession>
<dbReference type="EMBL" id="FNAC01000004">
    <property type="protein sequence ID" value="SDC69817.1"/>
    <property type="molecule type" value="Genomic_DNA"/>
</dbReference>
<dbReference type="STRING" id="686796.SAMN04488104_100412"/>
<keyword evidence="6" id="KW-1185">Reference proteome</keyword>
<keyword evidence="4" id="KW-0472">Membrane</keyword>
<protein>
    <submittedName>
        <fullName evidence="5">Glycosyltransferase, catalytic subunit of cellulose synthase and poly-beta-1,6-N-acetylglucosamine synthase</fullName>
    </submittedName>
</protein>
<keyword evidence="4" id="KW-1133">Transmembrane helix</keyword>
<dbReference type="SUPFAM" id="SSF53448">
    <property type="entry name" value="Nucleotide-diphospho-sugar transferases"/>
    <property type="match status" value="1"/>
</dbReference>
<evidence type="ECO:0000256" key="4">
    <source>
        <dbReference type="SAM" id="Phobius"/>
    </source>
</evidence>
<evidence type="ECO:0000256" key="1">
    <source>
        <dbReference type="ARBA" id="ARBA00006739"/>
    </source>
</evidence>
<gene>
    <name evidence="5" type="ORF">SAMN04488104_100412</name>
</gene>
<dbReference type="OrthoDB" id="1523666at2"/>
<feature type="transmembrane region" description="Helical" evidence="4">
    <location>
        <begin position="12"/>
        <end position="37"/>
    </location>
</feature>
<dbReference type="Gene3D" id="3.90.550.10">
    <property type="entry name" value="Spore Coat Polysaccharide Biosynthesis Protein SpsA, Chain A"/>
    <property type="match status" value="1"/>
</dbReference>
<evidence type="ECO:0000256" key="3">
    <source>
        <dbReference type="ARBA" id="ARBA00022679"/>
    </source>
</evidence>
<name>A0A1G6NRD3_9BACT</name>
<dbReference type="InterPro" id="IPR029044">
    <property type="entry name" value="Nucleotide-diphossugar_trans"/>
</dbReference>
<organism evidence="5 6">
    <name type="scientific">Algoriphagus faecimaris</name>
    <dbReference type="NCBI Taxonomy" id="686796"/>
    <lineage>
        <taxon>Bacteria</taxon>
        <taxon>Pseudomonadati</taxon>
        <taxon>Bacteroidota</taxon>
        <taxon>Cytophagia</taxon>
        <taxon>Cytophagales</taxon>
        <taxon>Cyclobacteriaceae</taxon>
        <taxon>Algoriphagus</taxon>
    </lineage>
</organism>
<dbReference type="AlphaFoldDB" id="A0A1G6NRD3"/>
<feature type="transmembrane region" description="Helical" evidence="4">
    <location>
        <begin position="331"/>
        <end position="348"/>
    </location>
</feature>
<evidence type="ECO:0000256" key="2">
    <source>
        <dbReference type="ARBA" id="ARBA00022676"/>
    </source>
</evidence>
<reference evidence="6" key="1">
    <citation type="submission" date="2016-10" db="EMBL/GenBank/DDBJ databases">
        <authorList>
            <person name="Varghese N."/>
            <person name="Submissions S."/>
        </authorList>
    </citation>
    <scope>NUCLEOTIDE SEQUENCE [LARGE SCALE GENOMIC DNA]</scope>
    <source>
        <strain evidence="6">DSM 23095</strain>
    </source>
</reference>
<sequence>MELIWAVLTSTIGNLIFIVIGIQAIYLLIFAVAGLFYSEKRKPDQPKLHKFIIYIPSYKEDEVILDTAQKSLQIDYPIDLYHVVIIADSLKKETIDQLKTLPLQVVEVKFEKSTKAKALNKALDVSPSGYDYAIVFDADNVAKEDYLKEMNIAFTSGIKVVQGQRTAKNKNNELAILDGISEGINNHIFRKGHRSLGLSSAIIGSAMGLEFKLYERVMRQLTAVGGFDKEMELYLLKNKIRVGYAQNAIVYDEKIQQAAVLENQRKRWLSAQVTYLKKHFGSGITQLLTKGNIDYFDKVFQMAVIPRVILIGILPVLWLISFIHGNAPAPSFWFGILLIGYFAILISIPRQFVNKELFLAILKLPTSIFTMFKLLFKLKGANKTFIHTPHGTISENKEEKK</sequence>
<keyword evidence="4" id="KW-0812">Transmembrane</keyword>